<evidence type="ECO:0000313" key="9">
    <source>
        <dbReference type="Proteomes" id="UP000823858"/>
    </source>
</evidence>
<dbReference type="InterPro" id="IPR017871">
    <property type="entry name" value="ABC_transporter-like_CS"/>
</dbReference>
<keyword evidence="4 8" id="KW-0067">ATP-binding</keyword>
<dbReference type="PROSITE" id="PS00211">
    <property type="entry name" value="ABC_TRANSPORTER_1"/>
    <property type="match status" value="1"/>
</dbReference>
<dbReference type="InterPro" id="IPR003593">
    <property type="entry name" value="AAA+_ATPase"/>
</dbReference>
<dbReference type="SUPFAM" id="SSF52540">
    <property type="entry name" value="P-loop containing nucleoside triphosphate hydrolases"/>
    <property type="match status" value="1"/>
</dbReference>
<evidence type="ECO:0000256" key="6">
    <source>
        <dbReference type="SAM" id="MobiDB-lite"/>
    </source>
</evidence>
<keyword evidence="3" id="KW-0547">Nucleotide-binding</keyword>
<feature type="compositionally biased region" description="Low complexity" evidence="6">
    <location>
        <begin position="292"/>
        <end position="312"/>
    </location>
</feature>
<keyword evidence="5" id="KW-0046">Antibiotic resistance</keyword>
<proteinExistence type="predicted"/>
<dbReference type="Proteomes" id="UP000823858">
    <property type="component" value="Unassembled WGS sequence"/>
</dbReference>
<dbReference type="AlphaFoldDB" id="A0A9D2TNI5"/>
<evidence type="ECO:0000256" key="5">
    <source>
        <dbReference type="ARBA" id="ARBA00023251"/>
    </source>
</evidence>
<dbReference type="GO" id="GO:0005524">
    <property type="term" value="F:ATP binding"/>
    <property type="evidence" value="ECO:0007669"/>
    <property type="project" value="UniProtKB-KW"/>
</dbReference>
<dbReference type="EMBL" id="DWVP01000011">
    <property type="protein sequence ID" value="HJC84867.1"/>
    <property type="molecule type" value="Genomic_DNA"/>
</dbReference>
<dbReference type="CDD" id="cd03230">
    <property type="entry name" value="ABC_DR_subfamily_A"/>
    <property type="match status" value="1"/>
</dbReference>
<comment type="caution">
    <text evidence="8">The sequence shown here is derived from an EMBL/GenBank/DDBJ whole genome shotgun (WGS) entry which is preliminary data.</text>
</comment>
<dbReference type="InterPro" id="IPR003439">
    <property type="entry name" value="ABC_transporter-like_ATP-bd"/>
</dbReference>
<evidence type="ECO:0000256" key="4">
    <source>
        <dbReference type="ARBA" id="ARBA00022840"/>
    </source>
</evidence>
<dbReference type="GO" id="GO:0046677">
    <property type="term" value="P:response to antibiotic"/>
    <property type="evidence" value="ECO:0007669"/>
    <property type="project" value="UniProtKB-KW"/>
</dbReference>
<gene>
    <name evidence="8" type="ORF">H9751_04855</name>
</gene>
<dbReference type="Gene3D" id="3.40.50.300">
    <property type="entry name" value="P-loop containing nucleotide triphosphate hydrolases"/>
    <property type="match status" value="1"/>
</dbReference>
<dbReference type="PANTHER" id="PTHR42711">
    <property type="entry name" value="ABC TRANSPORTER ATP-BINDING PROTEIN"/>
    <property type="match status" value="1"/>
</dbReference>
<comment type="subcellular location">
    <subcellularLocation>
        <location evidence="1">Cell membrane</location>
        <topology evidence="1">Peripheral membrane protein</topology>
    </subcellularLocation>
</comment>
<name>A0A9D2TNI5_9CORY</name>
<organism evidence="8 9">
    <name type="scientific">Candidatus Corynebacterium faecigallinarum</name>
    <dbReference type="NCBI Taxonomy" id="2838528"/>
    <lineage>
        <taxon>Bacteria</taxon>
        <taxon>Bacillati</taxon>
        <taxon>Actinomycetota</taxon>
        <taxon>Actinomycetes</taxon>
        <taxon>Mycobacteriales</taxon>
        <taxon>Corynebacteriaceae</taxon>
        <taxon>Corynebacterium</taxon>
    </lineage>
</organism>
<dbReference type="GO" id="GO:0016887">
    <property type="term" value="F:ATP hydrolysis activity"/>
    <property type="evidence" value="ECO:0007669"/>
    <property type="project" value="InterPro"/>
</dbReference>
<feature type="region of interest" description="Disordered" evidence="6">
    <location>
        <begin position="289"/>
        <end position="312"/>
    </location>
</feature>
<reference evidence="8" key="2">
    <citation type="submission" date="2021-04" db="EMBL/GenBank/DDBJ databases">
        <authorList>
            <person name="Gilroy R."/>
        </authorList>
    </citation>
    <scope>NUCLEOTIDE SEQUENCE</scope>
    <source>
        <strain evidence="8">ChiHjej13B12-4958</strain>
    </source>
</reference>
<dbReference type="PROSITE" id="PS50893">
    <property type="entry name" value="ABC_TRANSPORTER_2"/>
    <property type="match status" value="1"/>
</dbReference>
<evidence type="ECO:0000313" key="8">
    <source>
        <dbReference type="EMBL" id="HJC84867.1"/>
    </source>
</evidence>
<evidence type="ECO:0000256" key="1">
    <source>
        <dbReference type="ARBA" id="ARBA00004202"/>
    </source>
</evidence>
<evidence type="ECO:0000256" key="2">
    <source>
        <dbReference type="ARBA" id="ARBA00022448"/>
    </source>
</evidence>
<keyword evidence="2" id="KW-0813">Transport</keyword>
<dbReference type="PANTHER" id="PTHR42711:SF17">
    <property type="entry name" value="ABC TRANSPORTER ATP-BINDING PROTEIN"/>
    <property type="match status" value="1"/>
</dbReference>
<dbReference type="InterPro" id="IPR027417">
    <property type="entry name" value="P-loop_NTPase"/>
</dbReference>
<dbReference type="GO" id="GO:0005886">
    <property type="term" value="C:plasma membrane"/>
    <property type="evidence" value="ECO:0007669"/>
    <property type="project" value="UniProtKB-SubCell"/>
</dbReference>
<sequence>MRASPTETTQAIAATGLCKSFRGSAGKPVHALRDVTVQIGTGEIVALLGPNGAGKTTLIDLVLGLTKPTEGTVSVLGTSPRQAINSQRIGAVMQTGGLLPDVSVEGTIKMIASTLIDPLPIDEVLERADLTDLRKRRVSRCSGGEQQRLRFALALLGDPDILILDEPTTGMDATARHDFWDTMRGQAELGTTIIFATHYLEEAQNFAQRIVLLDGGGVIADGTPAELQAIDSDIRVEYDLDGEHHQVTTKDSADSDDLVRELLTTTDAKNVRISAHTLEDTFIRLTRKSGYAGDAGNTGNTGDTGDTGSEES</sequence>
<feature type="domain" description="ABC transporter" evidence="7">
    <location>
        <begin position="12"/>
        <end position="240"/>
    </location>
</feature>
<accession>A0A9D2TNI5</accession>
<dbReference type="SMART" id="SM00382">
    <property type="entry name" value="AAA"/>
    <property type="match status" value="1"/>
</dbReference>
<protein>
    <submittedName>
        <fullName evidence="8">ABC transporter ATP-binding protein</fullName>
    </submittedName>
</protein>
<dbReference type="InterPro" id="IPR050763">
    <property type="entry name" value="ABC_transporter_ATP-binding"/>
</dbReference>
<reference evidence="8" key="1">
    <citation type="journal article" date="2021" name="PeerJ">
        <title>Extensive microbial diversity within the chicken gut microbiome revealed by metagenomics and culture.</title>
        <authorList>
            <person name="Gilroy R."/>
            <person name="Ravi A."/>
            <person name="Getino M."/>
            <person name="Pursley I."/>
            <person name="Horton D.L."/>
            <person name="Alikhan N.F."/>
            <person name="Baker D."/>
            <person name="Gharbi K."/>
            <person name="Hall N."/>
            <person name="Watson M."/>
            <person name="Adriaenssens E.M."/>
            <person name="Foster-Nyarko E."/>
            <person name="Jarju S."/>
            <person name="Secka A."/>
            <person name="Antonio M."/>
            <person name="Oren A."/>
            <person name="Chaudhuri R.R."/>
            <person name="La Ragione R."/>
            <person name="Hildebrand F."/>
            <person name="Pallen M.J."/>
        </authorList>
    </citation>
    <scope>NUCLEOTIDE SEQUENCE</scope>
    <source>
        <strain evidence="8">ChiHjej13B12-4958</strain>
    </source>
</reference>
<dbReference type="Pfam" id="PF00005">
    <property type="entry name" value="ABC_tran"/>
    <property type="match status" value="1"/>
</dbReference>
<evidence type="ECO:0000259" key="7">
    <source>
        <dbReference type="PROSITE" id="PS50893"/>
    </source>
</evidence>
<evidence type="ECO:0000256" key="3">
    <source>
        <dbReference type="ARBA" id="ARBA00022741"/>
    </source>
</evidence>